<dbReference type="InterPro" id="IPR038071">
    <property type="entry name" value="UROD/MetE-like_sf"/>
</dbReference>
<evidence type="ECO:0000256" key="4">
    <source>
        <dbReference type="ARBA" id="ARBA00022793"/>
    </source>
</evidence>
<evidence type="ECO:0000256" key="9">
    <source>
        <dbReference type="RuleBase" id="RU004169"/>
    </source>
</evidence>
<evidence type="ECO:0000313" key="13">
    <source>
        <dbReference type="Proteomes" id="UP001551176"/>
    </source>
</evidence>
<comment type="caution">
    <text evidence="12">The sequence shown here is derived from an EMBL/GenBank/DDBJ whole genome shotgun (WGS) entry which is preliminary data.</text>
</comment>
<dbReference type="SUPFAM" id="SSF51726">
    <property type="entry name" value="UROD/MetE-like"/>
    <property type="match status" value="1"/>
</dbReference>
<dbReference type="InterPro" id="IPR006361">
    <property type="entry name" value="Uroporphyrinogen_deCO2ase_HemE"/>
</dbReference>
<feature type="binding site" evidence="7">
    <location>
        <position position="89"/>
    </location>
    <ligand>
        <name>substrate</name>
    </ligand>
</feature>
<dbReference type="PROSITE" id="PS00907">
    <property type="entry name" value="UROD_2"/>
    <property type="match status" value="1"/>
</dbReference>
<evidence type="ECO:0000256" key="5">
    <source>
        <dbReference type="ARBA" id="ARBA00023239"/>
    </source>
</evidence>
<dbReference type="PANTHER" id="PTHR21091">
    <property type="entry name" value="METHYLTETRAHYDROFOLATE:HOMOCYSTEINE METHYLTRANSFERASE RELATED"/>
    <property type="match status" value="1"/>
</dbReference>
<organism evidence="12 13">
    <name type="scientific">Streptomyces atriruber</name>
    <dbReference type="NCBI Taxonomy" id="545121"/>
    <lineage>
        <taxon>Bacteria</taxon>
        <taxon>Bacillati</taxon>
        <taxon>Actinomycetota</taxon>
        <taxon>Actinomycetes</taxon>
        <taxon>Kitasatosporales</taxon>
        <taxon>Streptomycetaceae</taxon>
        <taxon>Streptomyces</taxon>
    </lineage>
</organism>
<dbReference type="Gene3D" id="3.20.20.210">
    <property type="match status" value="1"/>
</dbReference>
<accession>A0ABV3BN87</accession>
<feature type="binding site" evidence="7">
    <location>
        <begin position="40"/>
        <end position="44"/>
    </location>
    <ligand>
        <name>substrate</name>
    </ligand>
</feature>
<evidence type="ECO:0000256" key="2">
    <source>
        <dbReference type="ARBA" id="ARBA00009935"/>
    </source>
</evidence>
<gene>
    <name evidence="7 12" type="primary">hemE</name>
    <name evidence="12" type="ORF">ABZ921_17755</name>
</gene>
<evidence type="ECO:0000313" key="12">
    <source>
        <dbReference type="EMBL" id="MEU6822473.1"/>
    </source>
</evidence>
<evidence type="ECO:0000256" key="1">
    <source>
        <dbReference type="ARBA" id="ARBA00004804"/>
    </source>
</evidence>
<reference evidence="12 13" key="1">
    <citation type="submission" date="2024-06" db="EMBL/GenBank/DDBJ databases">
        <title>The Natural Products Discovery Center: Release of the First 8490 Sequenced Strains for Exploring Actinobacteria Biosynthetic Diversity.</title>
        <authorList>
            <person name="Kalkreuter E."/>
            <person name="Kautsar S.A."/>
            <person name="Yang D."/>
            <person name="Bader C.D."/>
            <person name="Teijaro C.N."/>
            <person name="Fluegel L."/>
            <person name="Davis C.M."/>
            <person name="Simpson J.R."/>
            <person name="Lauterbach L."/>
            <person name="Steele A.D."/>
            <person name="Gui C."/>
            <person name="Meng S."/>
            <person name="Li G."/>
            <person name="Viehrig K."/>
            <person name="Ye F."/>
            <person name="Su P."/>
            <person name="Kiefer A.F."/>
            <person name="Nichols A."/>
            <person name="Cepeda A.J."/>
            <person name="Yan W."/>
            <person name="Fan B."/>
            <person name="Jiang Y."/>
            <person name="Adhikari A."/>
            <person name="Zheng C.-J."/>
            <person name="Schuster L."/>
            <person name="Cowan T.M."/>
            <person name="Smanski M.J."/>
            <person name="Chevrette M.G."/>
            <person name="De Carvalho L.P.S."/>
            <person name="Shen B."/>
        </authorList>
    </citation>
    <scope>NUCLEOTIDE SEQUENCE [LARGE SCALE GENOMIC DNA]</scope>
    <source>
        <strain evidence="12 13">NPDC046838</strain>
    </source>
</reference>
<keyword evidence="5 7" id="KW-0456">Lyase</keyword>
<feature type="domain" description="Uroporphyrinogen decarboxylase (URO-D)" evidence="10">
    <location>
        <begin position="35"/>
        <end position="44"/>
    </location>
</feature>
<keyword evidence="7" id="KW-0963">Cytoplasm</keyword>
<evidence type="ECO:0000256" key="3">
    <source>
        <dbReference type="ARBA" id="ARBA00012288"/>
    </source>
</evidence>
<evidence type="ECO:0000259" key="11">
    <source>
        <dbReference type="PROSITE" id="PS00907"/>
    </source>
</evidence>
<keyword evidence="4 7" id="KW-0210">Decarboxylase</keyword>
<dbReference type="EMBL" id="JBEYXV010000008">
    <property type="protein sequence ID" value="MEU6822473.1"/>
    <property type="molecule type" value="Genomic_DNA"/>
</dbReference>
<comment type="caution">
    <text evidence="7">Lacks conserved residue(s) required for the propagation of feature annotation.</text>
</comment>
<dbReference type="PROSITE" id="PS00906">
    <property type="entry name" value="UROD_1"/>
    <property type="match status" value="1"/>
</dbReference>
<dbReference type="Proteomes" id="UP001551176">
    <property type="component" value="Unassembled WGS sequence"/>
</dbReference>
<comment type="subcellular location">
    <subcellularLocation>
        <location evidence="7">Cytoplasm</location>
    </subcellularLocation>
</comment>
<evidence type="ECO:0000256" key="7">
    <source>
        <dbReference type="HAMAP-Rule" id="MF_00218"/>
    </source>
</evidence>
<evidence type="ECO:0000259" key="10">
    <source>
        <dbReference type="PROSITE" id="PS00906"/>
    </source>
</evidence>
<keyword evidence="6 7" id="KW-0627">Porphyrin biosynthesis</keyword>
<comment type="pathway">
    <text evidence="1 7 8">Porphyrin-containing compound metabolism; protoporphyrin-IX biosynthesis; coproporphyrinogen-III from 5-aminolevulinate: step 4/4.</text>
</comment>
<feature type="binding site" evidence="7">
    <location>
        <position position="219"/>
    </location>
    <ligand>
        <name>substrate</name>
    </ligand>
</feature>
<name>A0ABV3BN87_9ACTN</name>
<evidence type="ECO:0000256" key="8">
    <source>
        <dbReference type="RuleBase" id="RU000554"/>
    </source>
</evidence>
<keyword evidence="13" id="KW-1185">Reference proteome</keyword>
<feature type="binding site" evidence="7">
    <location>
        <position position="164"/>
    </location>
    <ligand>
        <name>substrate</name>
    </ligand>
</feature>
<feature type="domain" description="Uroporphyrinogen decarboxylase (URO-D)" evidence="11">
    <location>
        <begin position="152"/>
        <end position="168"/>
    </location>
</feature>
<evidence type="ECO:0000256" key="6">
    <source>
        <dbReference type="ARBA" id="ARBA00023244"/>
    </source>
</evidence>
<comment type="catalytic activity">
    <reaction evidence="7 8">
        <text>uroporphyrinogen III + 4 H(+) = coproporphyrinogen III + 4 CO2</text>
        <dbReference type="Rhea" id="RHEA:19865"/>
        <dbReference type="ChEBI" id="CHEBI:15378"/>
        <dbReference type="ChEBI" id="CHEBI:16526"/>
        <dbReference type="ChEBI" id="CHEBI:57308"/>
        <dbReference type="ChEBI" id="CHEBI:57309"/>
        <dbReference type="EC" id="4.1.1.37"/>
    </reaction>
</comment>
<feature type="site" description="Transition state stabilizer" evidence="7">
    <location>
        <position position="89"/>
    </location>
</feature>
<dbReference type="RefSeq" id="WP_359349688.1">
    <property type="nucleotide sequence ID" value="NZ_JBEYXV010000008.1"/>
</dbReference>
<dbReference type="EC" id="4.1.1.37" evidence="3 7"/>
<dbReference type="CDD" id="cd00717">
    <property type="entry name" value="URO-D"/>
    <property type="match status" value="1"/>
</dbReference>
<feature type="binding site" evidence="7">
    <location>
        <position position="333"/>
    </location>
    <ligand>
        <name>substrate</name>
    </ligand>
</feature>
<comment type="similarity">
    <text evidence="2 7 9">Belongs to the uroporphyrinogen decarboxylase family.</text>
</comment>
<proteinExistence type="inferred from homology"/>
<dbReference type="HAMAP" id="MF_00218">
    <property type="entry name" value="URO_D"/>
    <property type="match status" value="1"/>
</dbReference>
<comment type="subunit">
    <text evidence="7">Homodimer.</text>
</comment>
<protein>
    <recommendedName>
        <fullName evidence="3 7">Uroporphyrinogen decarboxylase</fullName>
        <shortName evidence="7">UPD</shortName>
        <shortName evidence="7">URO-D</shortName>
        <ecNumber evidence="3 7">4.1.1.37</ecNumber>
    </recommendedName>
</protein>
<dbReference type="GO" id="GO:0004853">
    <property type="term" value="F:uroporphyrinogen decarboxylase activity"/>
    <property type="evidence" value="ECO:0007669"/>
    <property type="project" value="UniProtKB-EC"/>
</dbReference>
<comment type="function">
    <text evidence="7">Catalyzes the decarboxylation of four acetate groups of uroporphyrinogen-III to yield coproporphyrinogen-III.</text>
</comment>
<dbReference type="NCBIfam" id="TIGR01464">
    <property type="entry name" value="hemE"/>
    <property type="match status" value="1"/>
</dbReference>
<dbReference type="PANTHER" id="PTHR21091:SF169">
    <property type="entry name" value="UROPORPHYRINOGEN DECARBOXYLASE"/>
    <property type="match status" value="1"/>
</dbReference>
<sequence>MSANESRGPLGRQNTATYDSPFMKACRREAVPHTPVWFMRQAGRSLPEYRKVREGTAMLESCMRPDLVTEITLQPVRRHNVDAAIYFSDIVVPLKAIGIDLDIKPGVGPVVEKPIRSRADLAQLRDLTPEDVHYVTEAMGMLTAELGSTPLIGFAGAPFTLASYLVEGGPSRNHEHTKALMYGDPQLWADLLDRLAEITAAFLKVQIEAGASAVQLFDSWVGALAPADYRRSVMPASVKVFDAIASYGVPRIHFGVGTGELLGLMGEAGADVVGADWRVPLDEAARRVGPGKAIQGNLDPAVLFSTREAVEQKTDEVLAAASGLEGHIFNLGHGVLPTTDPEALTRLVDYVHTRTAV</sequence>
<dbReference type="InterPro" id="IPR000257">
    <property type="entry name" value="Uroporphyrinogen_deCOase"/>
</dbReference>
<dbReference type="Pfam" id="PF01208">
    <property type="entry name" value="URO-D"/>
    <property type="match status" value="1"/>
</dbReference>